<organism evidence="1 2">
    <name type="scientific">Lecanicillium saksenae</name>
    <dbReference type="NCBI Taxonomy" id="468837"/>
    <lineage>
        <taxon>Eukaryota</taxon>
        <taxon>Fungi</taxon>
        <taxon>Dikarya</taxon>
        <taxon>Ascomycota</taxon>
        <taxon>Pezizomycotina</taxon>
        <taxon>Sordariomycetes</taxon>
        <taxon>Hypocreomycetidae</taxon>
        <taxon>Hypocreales</taxon>
        <taxon>Cordycipitaceae</taxon>
        <taxon>Lecanicillium</taxon>
    </lineage>
</organism>
<comment type="caution">
    <text evidence="1">The sequence shown here is derived from an EMBL/GenBank/DDBJ whole genome shotgun (WGS) entry which is preliminary data.</text>
</comment>
<dbReference type="EMBL" id="JANAKD010001485">
    <property type="protein sequence ID" value="KAJ3478974.1"/>
    <property type="molecule type" value="Genomic_DNA"/>
</dbReference>
<gene>
    <name evidence="1" type="ORF">NLG97_g8438</name>
</gene>
<protein>
    <submittedName>
        <fullName evidence="1">Uncharacterized protein</fullName>
    </submittedName>
</protein>
<reference evidence="1" key="1">
    <citation type="submission" date="2022-07" db="EMBL/GenBank/DDBJ databases">
        <title>Genome Sequence of Lecanicillium saksenae.</title>
        <authorList>
            <person name="Buettner E."/>
        </authorList>
    </citation>
    <scope>NUCLEOTIDE SEQUENCE</scope>
    <source>
        <strain evidence="1">VT-O1</strain>
    </source>
</reference>
<name>A0ACC1QJ14_9HYPO</name>
<keyword evidence="2" id="KW-1185">Reference proteome</keyword>
<evidence type="ECO:0000313" key="1">
    <source>
        <dbReference type="EMBL" id="KAJ3478974.1"/>
    </source>
</evidence>
<sequence length="322" mass="35601">MHYTSGPKLDSILRRLWWRQAPAEWMCVGVGALDKDANGARPATHAAEEALSPNIALPMTRTSNFLGQHRHLQQFATITHTILNMQANKHRSPRRQRFLKSHRRAGEHDPTVQPMVPRARPSLSTDSVPTGGRQGPDALAINPAAQRQGLFRTMQQGWDQHRGRVPSTDWAATPETERDNDKMDCLEEYVTAVDEVVAAMETDMAAMKTDTDAVKTDTDAVKTDVDAVKTDVDAVKTDVDAVKTDVDAVKTDVAAMKTNMDAVKMKLDVGLERLGGLLQLLLNHRQLSGPFSDQLSGQLPDQLSGQQLPDPFPDQFPNQFPN</sequence>
<accession>A0ACC1QJ14</accession>
<evidence type="ECO:0000313" key="2">
    <source>
        <dbReference type="Proteomes" id="UP001148737"/>
    </source>
</evidence>
<proteinExistence type="predicted"/>
<dbReference type="Proteomes" id="UP001148737">
    <property type="component" value="Unassembled WGS sequence"/>
</dbReference>